<evidence type="ECO:0000256" key="1">
    <source>
        <dbReference type="SAM" id="Phobius"/>
    </source>
</evidence>
<feature type="transmembrane region" description="Helical" evidence="1">
    <location>
        <begin position="6"/>
        <end position="28"/>
    </location>
</feature>
<dbReference type="EMBL" id="DTBD01000048">
    <property type="protein sequence ID" value="HGQ64670.1"/>
    <property type="molecule type" value="Genomic_DNA"/>
</dbReference>
<sequence>MRLEFAAHILGIILTIAVIVYVSMVYIFTVPRRPPSAIEVTPVTEVIGTPTEVVVGNIVYLPLPRKITNVVVEEAILWRRSIREYTSDPISIENLAMLLWAAYGVTDTIWGLRACPSAGATYPLEVYVVVGEKSVVIEGDRYLEAGVYKYDIYTHTLRLIRKGDFRGDLARAALDQPWVKEAPINIVVTAVYERTTRIYGERGASRYVPMEVGHLGQNVYLMATALGLGTVVVGAFFDHQVSEVIRASAEEVPLYIIPVGVPKDMRRTAFEDIQSYILRNR</sequence>
<comment type="caution">
    <text evidence="4">The sequence shown here is derived from an EMBL/GenBank/DDBJ whole genome shotgun (WGS) entry which is preliminary data.</text>
</comment>
<keyword evidence="1" id="KW-0812">Transmembrane</keyword>
<dbReference type="InterPro" id="IPR020051">
    <property type="entry name" value="SagB-type_dehydrogenase"/>
</dbReference>
<proteinExistence type="predicted"/>
<dbReference type="InterPro" id="IPR029479">
    <property type="entry name" value="Nitroreductase"/>
</dbReference>
<dbReference type="EMBL" id="DTCK01000040">
    <property type="protein sequence ID" value="HGQ36310.1"/>
    <property type="molecule type" value="Genomic_DNA"/>
</dbReference>
<evidence type="ECO:0000313" key="4">
    <source>
        <dbReference type="EMBL" id="HGQ64670.1"/>
    </source>
</evidence>
<dbReference type="PANTHER" id="PTHR43745:SF2">
    <property type="entry name" value="NITROREDUCTASE MJ1384-RELATED"/>
    <property type="match status" value="1"/>
</dbReference>
<evidence type="ECO:0000259" key="2">
    <source>
        <dbReference type="Pfam" id="PF00881"/>
    </source>
</evidence>
<feature type="domain" description="Nitroreductase" evidence="2">
    <location>
        <begin position="76"/>
        <end position="260"/>
    </location>
</feature>
<dbReference type="GO" id="GO:0016491">
    <property type="term" value="F:oxidoreductase activity"/>
    <property type="evidence" value="ECO:0007669"/>
    <property type="project" value="InterPro"/>
</dbReference>
<dbReference type="Pfam" id="PF00881">
    <property type="entry name" value="Nitroreductase"/>
    <property type="match status" value="1"/>
</dbReference>
<dbReference type="SUPFAM" id="SSF55469">
    <property type="entry name" value="FMN-dependent nitroreductase-like"/>
    <property type="match status" value="1"/>
</dbReference>
<protein>
    <submittedName>
        <fullName evidence="4">SagB/ThcOx family dehydrogenase</fullName>
    </submittedName>
</protein>
<evidence type="ECO:0000313" key="3">
    <source>
        <dbReference type="EMBL" id="HGQ36310.1"/>
    </source>
</evidence>
<gene>
    <name evidence="4" type="ORF">ENU08_05440</name>
    <name evidence="3" type="ORF">ENU41_06510</name>
</gene>
<dbReference type="AlphaFoldDB" id="A0A7C4NQ11"/>
<dbReference type="InterPro" id="IPR000415">
    <property type="entry name" value="Nitroreductase-like"/>
</dbReference>
<dbReference type="PANTHER" id="PTHR43745">
    <property type="entry name" value="NITROREDUCTASE MJ1384-RELATED"/>
    <property type="match status" value="1"/>
</dbReference>
<keyword evidence="1" id="KW-0472">Membrane</keyword>
<keyword evidence="1" id="KW-1133">Transmembrane helix</keyword>
<dbReference type="CDD" id="cd02142">
    <property type="entry name" value="McbC_SagB-like_oxidoreductase"/>
    <property type="match status" value="1"/>
</dbReference>
<name>A0A7C4NQ11_9CREN</name>
<dbReference type="InterPro" id="IPR052544">
    <property type="entry name" value="Bacteriocin_Proc_Enz"/>
</dbReference>
<reference evidence="4" key="1">
    <citation type="journal article" date="2020" name="mSystems">
        <title>Genome- and Community-Level Interaction Insights into Carbon Utilization and Element Cycling Functions of Hydrothermarchaeota in Hydrothermal Sediment.</title>
        <authorList>
            <person name="Zhou Z."/>
            <person name="Liu Y."/>
            <person name="Xu W."/>
            <person name="Pan J."/>
            <person name="Luo Z.H."/>
            <person name="Li M."/>
        </authorList>
    </citation>
    <scope>NUCLEOTIDE SEQUENCE [LARGE SCALE GENOMIC DNA]</scope>
    <source>
        <strain evidence="4">SpSt-637</strain>
        <strain evidence="3">SpSt-667</strain>
    </source>
</reference>
<dbReference type="NCBIfam" id="TIGR03605">
    <property type="entry name" value="antibiot_sagB"/>
    <property type="match status" value="1"/>
</dbReference>
<dbReference type="Gene3D" id="3.40.109.10">
    <property type="entry name" value="NADH Oxidase"/>
    <property type="match status" value="1"/>
</dbReference>
<organism evidence="4">
    <name type="scientific">Ignisphaera aggregans</name>
    <dbReference type="NCBI Taxonomy" id="334771"/>
    <lineage>
        <taxon>Archaea</taxon>
        <taxon>Thermoproteota</taxon>
        <taxon>Thermoprotei</taxon>
        <taxon>Desulfurococcales</taxon>
        <taxon>Desulfurococcaceae</taxon>
        <taxon>Ignisphaera</taxon>
    </lineage>
</organism>
<accession>A0A7C4NQ11</accession>